<dbReference type="PANTHER" id="PTHR31157">
    <property type="entry name" value="SCP DOMAIN-CONTAINING PROTEIN"/>
    <property type="match status" value="1"/>
</dbReference>
<dbReference type="SUPFAM" id="SSF55797">
    <property type="entry name" value="PR-1-like"/>
    <property type="match status" value="1"/>
</dbReference>
<name>A0ABX0A3Z2_9BACI</name>
<evidence type="ECO:0000259" key="1">
    <source>
        <dbReference type="Pfam" id="PF00188"/>
    </source>
</evidence>
<evidence type="ECO:0000313" key="3">
    <source>
        <dbReference type="EMBL" id="NCU16165.1"/>
    </source>
</evidence>
<proteinExistence type="predicted"/>
<organism evidence="3 4">
    <name type="scientific">Pallidibacillus pasinlerensis</name>
    <dbReference type="NCBI Taxonomy" id="2703818"/>
    <lineage>
        <taxon>Bacteria</taxon>
        <taxon>Bacillati</taxon>
        <taxon>Bacillota</taxon>
        <taxon>Bacilli</taxon>
        <taxon>Bacillales</taxon>
        <taxon>Bacillaceae</taxon>
        <taxon>Pallidibacillus</taxon>
    </lineage>
</organism>
<dbReference type="Gene3D" id="3.40.33.10">
    <property type="entry name" value="CAP"/>
    <property type="match status" value="1"/>
</dbReference>
<dbReference type="InterPro" id="IPR014044">
    <property type="entry name" value="CAP_dom"/>
</dbReference>
<keyword evidence="4" id="KW-1185">Reference proteome</keyword>
<dbReference type="CDD" id="cd05379">
    <property type="entry name" value="CAP_bacterial"/>
    <property type="match status" value="1"/>
</dbReference>
<evidence type="ECO:0000259" key="2">
    <source>
        <dbReference type="Pfam" id="PF14504"/>
    </source>
</evidence>
<sequence>MLVVLTIILVIGISLNIFQTNEKILVEESDVVKDEKLDVNEESLPNEENRPTEGISTYIGQTIDTFQKEYGKPTRIDPSYYGYSWYIYNNDDRYMMVGVLNHSIVSIAVATANIDTSPFKIGENLESVYQKMTMQPEIELKIEEGVYRFELFEDDLNINPLIPLGDIFAQLYFDQFEGNLLFIRFMDEKTLVKHRPYDMTYRGKLIEAGPMTDEEWSLADSATEKQIFELTNIIRNEFSLEELTWDEAVREVAFNHSVDMFETETFSHESEKFGQLADRLARGNIFFESAGENIAYQYTDSIAVVSGWLNSKGHRDTLLNENFTHIGVGVYKKYYTQIFLEKSWE</sequence>
<evidence type="ECO:0000313" key="4">
    <source>
        <dbReference type="Proteomes" id="UP000743899"/>
    </source>
</evidence>
<dbReference type="InterPro" id="IPR035940">
    <property type="entry name" value="CAP_sf"/>
</dbReference>
<dbReference type="PANTHER" id="PTHR31157:SF26">
    <property type="entry name" value="SCP-LIKE EXTRACELLULAR PROTEIN"/>
    <property type="match status" value="1"/>
</dbReference>
<dbReference type="Proteomes" id="UP000743899">
    <property type="component" value="Unassembled WGS sequence"/>
</dbReference>
<feature type="domain" description="CAP-associated" evidence="2">
    <location>
        <begin position="59"/>
        <end position="197"/>
    </location>
</feature>
<dbReference type="EMBL" id="JAACYS010000001">
    <property type="protein sequence ID" value="NCU16165.1"/>
    <property type="molecule type" value="Genomic_DNA"/>
</dbReference>
<dbReference type="Pfam" id="PF00188">
    <property type="entry name" value="CAP"/>
    <property type="match status" value="1"/>
</dbReference>
<dbReference type="Pfam" id="PF14504">
    <property type="entry name" value="CAP_assoc_N"/>
    <property type="match status" value="1"/>
</dbReference>
<gene>
    <name evidence="3" type="ORF">GW534_00050</name>
</gene>
<protein>
    <recommendedName>
        <fullName evidence="5">CAP domain-containing protein</fullName>
    </recommendedName>
</protein>
<accession>A0ABX0A3Z2</accession>
<dbReference type="InterPro" id="IPR029410">
    <property type="entry name" value="CAP_assoc"/>
</dbReference>
<feature type="domain" description="SCP" evidence="1">
    <location>
        <begin position="229"/>
        <end position="335"/>
    </location>
</feature>
<comment type="caution">
    <text evidence="3">The sequence shown here is derived from an EMBL/GenBank/DDBJ whole genome shotgun (WGS) entry which is preliminary data.</text>
</comment>
<evidence type="ECO:0008006" key="5">
    <source>
        <dbReference type="Google" id="ProtNLM"/>
    </source>
</evidence>
<reference evidence="3 4" key="1">
    <citation type="submission" date="2020-01" db="EMBL/GenBank/DDBJ databases">
        <title>A novel Bacillus sp. from Pasinler.</title>
        <authorList>
            <person name="Adiguzel A."/>
            <person name="Ay H."/>
            <person name="Baltaci M.O."/>
        </authorList>
    </citation>
    <scope>NUCLEOTIDE SEQUENCE [LARGE SCALE GENOMIC DNA]</scope>
    <source>
        <strain evidence="3 4">P1</strain>
    </source>
</reference>